<evidence type="ECO:0000313" key="4">
    <source>
        <dbReference type="Proteomes" id="UP000315577"/>
    </source>
</evidence>
<keyword evidence="4" id="KW-1185">Reference proteome</keyword>
<dbReference type="Proteomes" id="UP000295536">
    <property type="component" value="Unassembled WGS sequence"/>
</dbReference>
<sequence length="139" mass="15889">MDDGMDDFEEETRRAIESFLIQNGAKRIISFGSGITKYGRDGRVEMSCGPAIMDDRRIIVIHYAKRLKNANVDWHIEQLMRFRQFFPEHAGKALHGAVGGMVVPEEVQRYAEQQGLYVLTQVDGVVMIKNQPDFVAKTW</sequence>
<dbReference type="EMBL" id="VJNC01000013">
    <property type="protein sequence ID" value="TSE20356.1"/>
    <property type="molecule type" value="Genomic_DNA"/>
</dbReference>
<gene>
    <name evidence="1" type="ORF">EDC36_104141</name>
    <name evidence="2" type="ORF">Tigna_01987</name>
</gene>
<protein>
    <recommendedName>
        <fullName evidence="5">Restriction endonuclease</fullName>
    </recommendedName>
</protein>
<dbReference type="Proteomes" id="UP000315577">
    <property type="component" value="Unassembled WGS sequence"/>
</dbReference>
<evidence type="ECO:0000313" key="2">
    <source>
        <dbReference type="EMBL" id="TSE20356.1"/>
    </source>
</evidence>
<comment type="caution">
    <text evidence="1">The sequence shown here is derived from an EMBL/GenBank/DDBJ whole genome shotgun (WGS) entry which is preliminary data.</text>
</comment>
<dbReference type="AlphaFoldDB" id="A0A4V2UW91"/>
<organism evidence="1 3">
    <name type="scientific">Tepidimonas ignava</name>
    <dbReference type="NCBI Taxonomy" id="114249"/>
    <lineage>
        <taxon>Bacteria</taxon>
        <taxon>Pseudomonadati</taxon>
        <taxon>Pseudomonadota</taxon>
        <taxon>Betaproteobacteria</taxon>
        <taxon>Burkholderiales</taxon>
        <taxon>Tepidimonas</taxon>
    </lineage>
</organism>
<evidence type="ECO:0008006" key="5">
    <source>
        <dbReference type="Google" id="ProtNLM"/>
    </source>
</evidence>
<name>A0A4V2UW91_9BURK</name>
<evidence type="ECO:0000313" key="1">
    <source>
        <dbReference type="EMBL" id="TCS98717.1"/>
    </source>
</evidence>
<evidence type="ECO:0000313" key="3">
    <source>
        <dbReference type="Proteomes" id="UP000295536"/>
    </source>
</evidence>
<reference evidence="2 4" key="2">
    <citation type="submission" date="2019-07" db="EMBL/GenBank/DDBJ databases">
        <title>Tepidimonas ignava SPS-1037 draft genome.</title>
        <authorList>
            <person name="Da Costa M.S."/>
            <person name="Froufe H.J.C."/>
            <person name="Egas C."/>
            <person name="Albuquerque L."/>
        </authorList>
    </citation>
    <scope>NUCLEOTIDE SEQUENCE [LARGE SCALE GENOMIC DNA]</scope>
    <source>
        <strain evidence="2 4">SPS-1037</strain>
    </source>
</reference>
<reference evidence="1 3" key="1">
    <citation type="submission" date="2019-03" db="EMBL/GenBank/DDBJ databases">
        <title>Genomic Encyclopedia of Type Strains, Phase IV (KMG-IV): sequencing the most valuable type-strain genomes for metagenomic binning, comparative biology and taxonomic classification.</title>
        <authorList>
            <person name="Goeker M."/>
        </authorList>
    </citation>
    <scope>NUCLEOTIDE SEQUENCE [LARGE SCALE GENOMIC DNA]</scope>
    <source>
        <strain evidence="1 3">DSM 12034</strain>
    </source>
</reference>
<dbReference type="EMBL" id="SMAH01000004">
    <property type="protein sequence ID" value="TCS98717.1"/>
    <property type="molecule type" value="Genomic_DNA"/>
</dbReference>
<proteinExistence type="predicted"/>
<accession>A0A4V2UW91</accession>